<feature type="domain" description="Helicase C-terminal" evidence="2">
    <location>
        <begin position="392"/>
        <end position="549"/>
    </location>
</feature>
<dbReference type="GO" id="GO:0005524">
    <property type="term" value="F:ATP binding"/>
    <property type="evidence" value="ECO:0007669"/>
    <property type="project" value="UniProtKB-KW"/>
</dbReference>
<dbReference type="GO" id="GO:0004386">
    <property type="term" value="F:helicase activity"/>
    <property type="evidence" value="ECO:0007669"/>
    <property type="project" value="UniProtKB-KW"/>
</dbReference>
<dbReference type="PANTHER" id="PTHR47396">
    <property type="entry name" value="TYPE I RESTRICTION ENZYME ECOKI R PROTEIN"/>
    <property type="match status" value="1"/>
</dbReference>
<proteinExistence type="predicted"/>
<dbReference type="CDD" id="cd18032">
    <property type="entry name" value="DEXHc_RE_I_III_res"/>
    <property type="match status" value="1"/>
</dbReference>
<keyword evidence="3" id="KW-0378">Hydrolase</keyword>
<dbReference type="GO" id="GO:0009307">
    <property type="term" value="P:DNA restriction-modification system"/>
    <property type="evidence" value="ECO:0007669"/>
    <property type="project" value="UniProtKB-KW"/>
</dbReference>
<dbReference type="CDD" id="cd18799">
    <property type="entry name" value="SF2_C_EcoAI-like"/>
    <property type="match status" value="1"/>
</dbReference>
<evidence type="ECO:0000259" key="2">
    <source>
        <dbReference type="PROSITE" id="PS51194"/>
    </source>
</evidence>
<dbReference type="InterPro" id="IPR050742">
    <property type="entry name" value="Helicase_Restrict-Modif_Enz"/>
</dbReference>
<dbReference type="PROSITE" id="PS51192">
    <property type="entry name" value="HELICASE_ATP_BIND_1"/>
    <property type="match status" value="1"/>
</dbReference>
<organism evidence="3">
    <name type="scientific">Oscillatoriales cyanobacterium SpSt-418</name>
    <dbReference type="NCBI Taxonomy" id="2282169"/>
    <lineage>
        <taxon>Bacteria</taxon>
        <taxon>Bacillati</taxon>
        <taxon>Cyanobacteriota</taxon>
        <taxon>Cyanophyceae</taxon>
        <taxon>Oscillatoriophycideae</taxon>
        <taxon>Oscillatoriales</taxon>
    </lineage>
</organism>
<evidence type="ECO:0000313" key="3">
    <source>
        <dbReference type="EMBL" id="HFM98571.1"/>
    </source>
</evidence>
<name>A0A7C3KFA9_9CYAN</name>
<evidence type="ECO:0000259" key="1">
    <source>
        <dbReference type="PROSITE" id="PS51192"/>
    </source>
</evidence>
<keyword evidence="3" id="KW-0067">ATP-binding</keyword>
<comment type="caution">
    <text evidence="3">The sequence shown here is derived from an EMBL/GenBank/DDBJ whole genome shotgun (WGS) entry which is preliminary data.</text>
</comment>
<gene>
    <name evidence="3" type="ORF">ENR64_12615</name>
</gene>
<dbReference type="AlphaFoldDB" id="A0A7C3KFA9"/>
<dbReference type="SUPFAM" id="SSF52540">
    <property type="entry name" value="P-loop containing nucleoside triphosphate hydrolases"/>
    <property type="match status" value="2"/>
</dbReference>
<dbReference type="Pfam" id="PF08463">
    <property type="entry name" value="EcoEI_R_C"/>
    <property type="match status" value="1"/>
</dbReference>
<dbReference type="EMBL" id="DSRU01000182">
    <property type="protein sequence ID" value="HFM98571.1"/>
    <property type="molecule type" value="Genomic_DNA"/>
</dbReference>
<dbReference type="InterPro" id="IPR006935">
    <property type="entry name" value="Helicase/UvrB_N"/>
</dbReference>
<dbReference type="InterPro" id="IPR013670">
    <property type="entry name" value="EcoEI_R_C_dom"/>
</dbReference>
<dbReference type="GO" id="GO:0009035">
    <property type="term" value="F:type I site-specific deoxyribonuclease activity"/>
    <property type="evidence" value="ECO:0007669"/>
    <property type="project" value="UniProtKB-EC"/>
</dbReference>
<reference evidence="3" key="1">
    <citation type="journal article" date="2020" name="mSystems">
        <title>Genome- and Community-Level Interaction Insights into Carbon Utilization and Element Cycling Functions of Hydrothermarchaeota in Hydrothermal Sediment.</title>
        <authorList>
            <person name="Zhou Z."/>
            <person name="Liu Y."/>
            <person name="Xu W."/>
            <person name="Pan J."/>
            <person name="Luo Z.H."/>
            <person name="Li M."/>
        </authorList>
    </citation>
    <scope>NUCLEOTIDE SEQUENCE [LARGE SCALE GENOMIC DNA]</scope>
    <source>
        <strain evidence="3">SpSt-418</strain>
    </source>
</reference>
<dbReference type="SMART" id="SM00487">
    <property type="entry name" value="DEXDc"/>
    <property type="match status" value="1"/>
</dbReference>
<dbReference type="Pfam" id="PF04851">
    <property type="entry name" value="ResIII"/>
    <property type="match status" value="1"/>
</dbReference>
<dbReference type="Pfam" id="PF00271">
    <property type="entry name" value="Helicase_C"/>
    <property type="match status" value="1"/>
</dbReference>
<dbReference type="GO" id="GO:0003677">
    <property type="term" value="F:DNA binding"/>
    <property type="evidence" value="ECO:0007669"/>
    <property type="project" value="UniProtKB-KW"/>
</dbReference>
<keyword evidence="3" id="KW-0547">Nucleotide-binding</keyword>
<dbReference type="Gene3D" id="3.90.1570.30">
    <property type="match status" value="1"/>
</dbReference>
<dbReference type="Gene3D" id="3.40.50.300">
    <property type="entry name" value="P-loop containing nucleotide triphosphate hydrolases"/>
    <property type="match status" value="2"/>
</dbReference>
<dbReference type="InterPro" id="IPR027417">
    <property type="entry name" value="P-loop_NTPase"/>
</dbReference>
<keyword evidence="3" id="KW-0347">Helicase</keyword>
<dbReference type="GO" id="GO:0005829">
    <property type="term" value="C:cytosol"/>
    <property type="evidence" value="ECO:0007669"/>
    <property type="project" value="TreeGrafter"/>
</dbReference>
<accession>A0A7C3KFA9</accession>
<protein>
    <submittedName>
        <fullName evidence="3">DEAD/DEAH box helicase</fullName>
    </submittedName>
</protein>
<dbReference type="PANTHER" id="PTHR47396:SF1">
    <property type="entry name" value="ATP-DEPENDENT HELICASE IRC3-RELATED"/>
    <property type="match status" value="1"/>
</dbReference>
<dbReference type="InterPro" id="IPR014001">
    <property type="entry name" value="Helicase_ATP-bd"/>
</dbReference>
<dbReference type="InterPro" id="IPR001650">
    <property type="entry name" value="Helicase_C-like"/>
</dbReference>
<dbReference type="PROSITE" id="PS51194">
    <property type="entry name" value="HELICASE_CTER"/>
    <property type="match status" value="1"/>
</dbReference>
<sequence length="915" mass="105433">MNPNEAQTRRDKIDPALERAGWSLDPAKEQVKFEIPVDGYDAEPWNGVTDYCLYLPNHEVIAVVEAKRQSREPQVAEQQVRHYVTEIAKHQSFQPFAFMTNGIETYFWDVGNEHKRQVAGFFSQLDLENLLYLKQNKRPLIEVPIQTHIAGRVYQQEAIQRICERFDAGYRRALLVMATGTGKTRTTMALIDLFMRANQARRVLFVADRDPLVEQALDDGFKQYLPDEPCDRIRSYNIKTSSRLYVSALKTLAMNCRKFTPGFFDLIVFDEAHRSIYNYFREAVDYFDARVIGLTATPAGFIDRNTFNTFHCFDGVPTHLYPYQQAVAEGFLVDYDFYQAQTRFQRRGIRGAELSEEERNTLIEQGIDPDDLNYEGTELERTVSNRDTLRRQWEEIMEVCYKDQSGQLPGKTIVFALTQKHALRLAAVFEEMYPQFPNLVQVITSDMERSRDLIKNFKRNDLPRIAISVDLMDTGVDVPEVVNLVFMKPVQSRIKLEQMIGRGTRSQEACKYLDRLPEGKKEKFLIIDFWQNQFNKAAEEVVAQELPVLVKIFNTRLKLLEEYLSSPSLTDHADDYQQVIADVRSQIAQIPTDAFTVQKVYSQIEPAWTGGFWLHLTPKKLEFLRTKVAPLLRLVGGTDVSAATFINKVERLKLEILTDSVKPATLESIAEDVSRLPDFVLQDSQNQESVRICTSGRLQRATPTELNQVIADLAQQMRNRREKPNAFLEIDLKDSIAISGLITLGEAGEQVYVQEYRERVERKVLELVESHPTISAIRNGESVSDLQLVALERTLRRELGGSNLQLTESNIRKAFNLQVGSLLGFLRSLLELEALSDYETVVQRNFEQYIAERLYNADQIRFLRAVQNVFLQKRRIEIADLYDEPLDRFGEDAVERWFTEQDVQELLALTERLAA</sequence>
<feature type="domain" description="Helicase ATP-binding" evidence="1">
    <location>
        <begin position="164"/>
        <end position="316"/>
    </location>
</feature>